<dbReference type="GO" id="GO:0042121">
    <property type="term" value="P:alginic acid biosynthetic process"/>
    <property type="evidence" value="ECO:0007669"/>
    <property type="project" value="InterPro"/>
</dbReference>
<feature type="transmembrane region" description="Helical" evidence="8">
    <location>
        <begin position="154"/>
        <end position="172"/>
    </location>
</feature>
<feature type="transmembrane region" description="Helical" evidence="8">
    <location>
        <begin position="475"/>
        <end position="495"/>
    </location>
</feature>
<dbReference type="PANTHER" id="PTHR13285:SF18">
    <property type="entry name" value="PROTEIN-CYSTEINE N-PALMITOYLTRANSFERASE RASP"/>
    <property type="match status" value="1"/>
</dbReference>
<sequence length="586" mass="66675">MTLSLCHTFTSPPTRKEQALNSLKGTIFSITFPLSPQGTSVFSVQNNPDAPFPSRCPPLPPKRPPSPPFLPRPTDSSVRFRHVSPRRATNLMYFCATFSSKKVFQLMLFNSYAFLLFLPLALLLYWSTQRWLRLQTAVLVATGYLFYGWWNMRFLWLIIGMTLIGYGCGRGIAHWGRTSQKAQFLCTLCVVSCLALLGIFKYYDFFAQSLSEALGQMGISLHLPFYHLILPVGISFYTFQILSYTLDVKRGTLPACKDLTSFAAFVCFFPQLVAGPIERANHLLPQMQHRRALRYADAVDGMRLILWGFFKKMLIADRCAPIVQAIYANPQADGTDLWMAAVLFAFQIYGDFSGYSDIAIGTARLFGIRLTTNFSLPYFSADIATFWRRWHITLMTWFKDYLYIPLGGSRRGKIRQALNISLVFLVSGLWHGANWTFVAWGAYQALWFLPLLFLRKSSSSPSPAAPCPASMLPTLRASLQMGLTFLIVCIGWVFFRSETVGSAFTRIVRMLTDLSFHTPYSGLSSLLPVVCLVLIEWTTRHRKHPLDFPATGLFRYRAVRWSLYYLLLFLILYAGGQQSAFIYFQF</sequence>
<keyword evidence="4 8" id="KW-0812">Transmembrane</keyword>
<evidence type="ECO:0000256" key="1">
    <source>
        <dbReference type="ARBA" id="ARBA00004651"/>
    </source>
</evidence>
<feature type="transmembrane region" description="Helical" evidence="8">
    <location>
        <begin position="103"/>
        <end position="124"/>
    </location>
</feature>
<feature type="compositionally biased region" description="Pro residues" evidence="7">
    <location>
        <begin position="53"/>
        <end position="71"/>
    </location>
</feature>
<dbReference type="PIRSF" id="PIRSF016636">
    <property type="entry name" value="AlgI_DltB"/>
    <property type="match status" value="1"/>
</dbReference>
<feature type="transmembrane region" description="Helical" evidence="8">
    <location>
        <begin position="223"/>
        <end position="242"/>
    </location>
</feature>
<evidence type="ECO:0000256" key="8">
    <source>
        <dbReference type="SAM" id="Phobius"/>
    </source>
</evidence>
<evidence type="ECO:0000256" key="7">
    <source>
        <dbReference type="SAM" id="MobiDB-lite"/>
    </source>
</evidence>
<feature type="transmembrane region" description="Helical" evidence="8">
    <location>
        <begin position="414"/>
        <end position="431"/>
    </location>
</feature>
<evidence type="ECO:0000256" key="5">
    <source>
        <dbReference type="ARBA" id="ARBA00022989"/>
    </source>
</evidence>
<keyword evidence="9" id="KW-0808">Transferase</keyword>
<feature type="region of interest" description="Disordered" evidence="7">
    <location>
        <begin position="53"/>
        <end position="75"/>
    </location>
</feature>
<keyword evidence="6 8" id="KW-0472">Membrane</keyword>
<accession>J9G5Z7</accession>
<dbReference type="InterPro" id="IPR028362">
    <property type="entry name" value="AlgI"/>
</dbReference>
<dbReference type="Pfam" id="PF03062">
    <property type="entry name" value="MBOAT"/>
    <property type="match status" value="1"/>
</dbReference>
<dbReference type="InterPro" id="IPR004299">
    <property type="entry name" value="MBOAT_fam"/>
</dbReference>
<name>J9G5Z7_9ZZZZ</name>
<feature type="transmembrane region" description="Helical" evidence="8">
    <location>
        <begin position="184"/>
        <end position="203"/>
    </location>
</feature>
<reference evidence="9" key="1">
    <citation type="journal article" date="2012" name="PLoS ONE">
        <title>Gene sets for utilization of primary and secondary nutrition supplies in the distal gut of endangered iberian lynx.</title>
        <authorList>
            <person name="Alcaide M."/>
            <person name="Messina E."/>
            <person name="Richter M."/>
            <person name="Bargiela R."/>
            <person name="Peplies J."/>
            <person name="Huws S.A."/>
            <person name="Newbold C.J."/>
            <person name="Golyshin P.N."/>
            <person name="Simon M.A."/>
            <person name="Lopez G."/>
            <person name="Yakimov M.M."/>
            <person name="Ferrer M."/>
        </authorList>
    </citation>
    <scope>NUCLEOTIDE SEQUENCE</scope>
</reference>
<dbReference type="InterPro" id="IPR051085">
    <property type="entry name" value="MB_O-acyltransferase"/>
</dbReference>
<dbReference type="EMBL" id="AMCI01002599">
    <property type="protein sequence ID" value="EJX02299.1"/>
    <property type="molecule type" value="Genomic_DNA"/>
</dbReference>
<evidence type="ECO:0000256" key="2">
    <source>
        <dbReference type="ARBA" id="ARBA00010323"/>
    </source>
</evidence>
<comment type="caution">
    <text evidence="9">The sequence shown here is derived from an EMBL/GenBank/DDBJ whole genome shotgun (WGS) entry which is preliminary data.</text>
</comment>
<dbReference type="AlphaFoldDB" id="J9G5Z7"/>
<evidence type="ECO:0000256" key="3">
    <source>
        <dbReference type="ARBA" id="ARBA00022475"/>
    </source>
</evidence>
<organism evidence="9">
    <name type="scientific">gut metagenome</name>
    <dbReference type="NCBI Taxonomy" id="749906"/>
    <lineage>
        <taxon>unclassified sequences</taxon>
        <taxon>metagenomes</taxon>
        <taxon>organismal metagenomes</taxon>
    </lineage>
</organism>
<dbReference type="GO" id="GO:0005886">
    <property type="term" value="C:plasma membrane"/>
    <property type="evidence" value="ECO:0007669"/>
    <property type="project" value="UniProtKB-SubCell"/>
</dbReference>
<keyword evidence="3" id="KW-1003">Cell membrane</keyword>
<dbReference type="PIRSF" id="PIRSF500217">
    <property type="entry name" value="AlgI"/>
    <property type="match status" value="1"/>
</dbReference>
<gene>
    <name evidence="9" type="ORF">EVA_09592</name>
</gene>
<proteinExistence type="inferred from homology"/>
<feature type="transmembrane region" description="Helical" evidence="8">
    <location>
        <begin position="563"/>
        <end position="584"/>
    </location>
</feature>
<keyword evidence="5 8" id="KW-1133">Transmembrane helix</keyword>
<feature type="transmembrane region" description="Helical" evidence="8">
    <location>
        <begin position="131"/>
        <end position="148"/>
    </location>
</feature>
<evidence type="ECO:0000256" key="4">
    <source>
        <dbReference type="ARBA" id="ARBA00022692"/>
    </source>
</evidence>
<feature type="transmembrane region" description="Helical" evidence="8">
    <location>
        <begin position="515"/>
        <end position="535"/>
    </location>
</feature>
<comment type="similarity">
    <text evidence="2">Belongs to the membrane-bound acyltransferase family.</text>
</comment>
<comment type="subcellular location">
    <subcellularLocation>
        <location evidence="1">Cell membrane</location>
        <topology evidence="1">Multi-pass membrane protein</topology>
    </subcellularLocation>
</comment>
<dbReference type="InterPro" id="IPR024194">
    <property type="entry name" value="Ac/AlaTfrase_AlgI/DltB"/>
</dbReference>
<evidence type="ECO:0000313" key="9">
    <source>
        <dbReference type="EMBL" id="EJX02299.1"/>
    </source>
</evidence>
<evidence type="ECO:0000256" key="6">
    <source>
        <dbReference type="ARBA" id="ARBA00023136"/>
    </source>
</evidence>
<protein>
    <submittedName>
        <fullName evidence="9">Membrane bound O-acyl transferase MBOAT family protein</fullName>
    </submittedName>
</protein>
<dbReference type="PANTHER" id="PTHR13285">
    <property type="entry name" value="ACYLTRANSFERASE"/>
    <property type="match status" value="1"/>
</dbReference>
<dbReference type="GO" id="GO:0016746">
    <property type="term" value="F:acyltransferase activity"/>
    <property type="evidence" value="ECO:0007669"/>
    <property type="project" value="InterPro"/>
</dbReference>